<dbReference type="EMBL" id="CAJNRE010018735">
    <property type="protein sequence ID" value="CAF2177551.1"/>
    <property type="molecule type" value="Genomic_DNA"/>
</dbReference>
<dbReference type="InterPro" id="IPR050835">
    <property type="entry name" value="ABC_transporter_sub-D"/>
</dbReference>
<dbReference type="SMART" id="SM00382">
    <property type="entry name" value="AAA"/>
    <property type="match status" value="1"/>
</dbReference>
<dbReference type="GO" id="GO:0015910">
    <property type="term" value="P:long-chain fatty acid import into peroxisome"/>
    <property type="evidence" value="ECO:0007669"/>
    <property type="project" value="TreeGrafter"/>
</dbReference>
<evidence type="ECO:0000313" key="12">
    <source>
        <dbReference type="EMBL" id="CAF2177551.1"/>
    </source>
</evidence>
<feature type="transmembrane region" description="Helical" evidence="8">
    <location>
        <begin position="44"/>
        <end position="67"/>
    </location>
</feature>
<dbReference type="Proteomes" id="UP000663855">
    <property type="component" value="Unassembled WGS sequence"/>
</dbReference>
<proteinExistence type="inferred from homology"/>
<dbReference type="AlphaFoldDB" id="A0A816YZT1"/>
<reference evidence="12" key="1">
    <citation type="submission" date="2021-02" db="EMBL/GenBank/DDBJ databases">
        <authorList>
            <person name="Nowell W R."/>
        </authorList>
    </citation>
    <scope>NUCLEOTIDE SEQUENCE</scope>
</reference>
<evidence type="ECO:0000313" key="11">
    <source>
        <dbReference type="EMBL" id="CAF1636953.1"/>
    </source>
</evidence>
<keyword evidence="2" id="KW-0813">Transport</keyword>
<evidence type="ECO:0000256" key="5">
    <source>
        <dbReference type="ARBA" id="ARBA00022840"/>
    </source>
</evidence>
<feature type="domain" description="ABC transmembrane type-1" evidence="9">
    <location>
        <begin position="44"/>
        <end position="352"/>
    </location>
</feature>
<dbReference type="EMBL" id="CAJNOW010014939">
    <property type="protein sequence ID" value="CAF1636953.1"/>
    <property type="molecule type" value="Genomic_DNA"/>
</dbReference>
<evidence type="ECO:0000313" key="13">
    <source>
        <dbReference type="EMBL" id="CAF4152616.1"/>
    </source>
</evidence>
<dbReference type="GO" id="GO:0042760">
    <property type="term" value="P:very long-chain fatty acid catabolic process"/>
    <property type="evidence" value="ECO:0007669"/>
    <property type="project" value="TreeGrafter"/>
</dbReference>
<dbReference type="Pfam" id="PF00005">
    <property type="entry name" value="ABC_tran"/>
    <property type="match status" value="1"/>
</dbReference>
<dbReference type="GO" id="GO:0007031">
    <property type="term" value="P:peroxisome organization"/>
    <property type="evidence" value="ECO:0007669"/>
    <property type="project" value="TreeGrafter"/>
</dbReference>
<keyword evidence="6 8" id="KW-1133">Transmembrane helix</keyword>
<evidence type="ECO:0000313" key="10">
    <source>
        <dbReference type="EMBL" id="CAF0953487.1"/>
    </source>
</evidence>
<keyword evidence="7 8" id="KW-0472">Membrane</keyword>
<dbReference type="Proteomes" id="UP000663834">
    <property type="component" value="Unassembled WGS sequence"/>
</dbReference>
<dbReference type="Pfam" id="PF06472">
    <property type="entry name" value="ABC_membrane_2"/>
    <property type="match status" value="2"/>
</dbReference>
<comment type="caution">
    <text evidence="12">The sequence shown here is derived from an EMBL/GenBank/DDBJ whole genome shotgun (WGS) entry which is preliminary data.</text>
</comment>
<dbReference type="GO" id="GO:0006635">
    <property type="term" value="P:fatty acid beta-oxidation"/>
    <property type="evidence" value="ECO:0007669"/>
    <property type="project" value="TreeGrafter"/>
</dbReference>
<dbReference type="PROSITE" id="PS50929">
    <property type="entry name" value="ABC_TM1F"/>
    <property type="match status" value="1"/>
</dbReference>
<dbReference type="Gene3D" id="1.20.1560.10">
    <property type="entry name" value="ABC transporter type 1, transmembrane domain"/>
    <property type="match status" value="1"/>
</dbReference>
<dbReference type="InterPro" id="IPR027417">
    <property type="entry name" value="P-loop_NTPase"/>
</dbReference>
<dbReference type="SUPFAM" id="SSF90123">
    <property type="entry name" value="ABC transporter transmembrane region"/>
    <property type="match status" value="1"/>
</dbReference>
<organism evidence="12 14">
    <name type="scientific">Rotaria magnacalcarata</name>
    <dbReference type="NCBI Taxonomy" id="392030"/>
    <lineage>
        <taxon>Eukaryota</taxon>
        <taxon>Metazoa</taxon>
        <taxon>Spiralia</taxon>
        <taxon>Gnathifera</taxon>
        <taxon>Rotifera</taxon>
        <taxon>Eurotatoria</taxon>
        <taxon>Bdelloidea</taxon>
        <taxon>Philodinida</taxon>
        <taxon>Philodinidae</taxon>
        <taxon>Rotaria</taxon>
    </lineage>
</organism>
<dbReference type="InterPro" id="IPR003439">
    <property type="entry name" value="ABC_transporter-like_ATP-bd"/>
</dbReference>
<comment type="similarity">
    <text evidence="1">Belongs to the ABC transporter superfamily. ABCD family. Peroxisomal fatty acyl CoA transporter (TC 3.A.1.203) subfamily.</text>
</comment>
<dbReference type="InterPro" id="IPR017871">
    <property type="entry name" value="ABC_transporter-like_CS"/>
</dbReference>
<evidence type="ECO:0000256" key="6">
    <source>
        <dbReference type="ARBA" id="ARBA00022989"/>
    </source>
</evidence>
<dbReference type="GO" id="GO:0016887">
    <property type="term" value="F:ATP hydrolysis activity"/>
    <property type="evidence" value="ECO:0007669"/>
    <property type="project" value="InterPro"/>
</dbReference>
<evidence type="ECO:0000256" key="7">
    <source>
        <dbReference type="ARBA" id="ARBA00023136"/>
    </source>
</evidence>
<evidence type="ECO:0000256" key="2">
    <source>
        <dbReference type="ARBA" id="ARBA00022448"/>
    </source>
</evidence>
<dbReference type="Proteomes" id="UP000663824">
    <property type="component" value="Unassembled WGS sequence"/>
</dbReference>
<dbReference type="EMBL" id="CAJNOV010000007">
    <property type="protein sequence ID" value="CAF0953487.1"/>
    <property type="molecule type" value="Genomic_DNA"/>
</dbReference>
<keyword evidence="5" id="KW-0067">ATP-binding</keyword>
<dbReference type="PANTHER" id="PTHR11384:SF59">
    <property type="entry name" value="LYSOSOMAL COBALAMIN TRANSPORTER ABCD4"/>
    <property type="match status" value="1"/>
</dbReference>
<dbReference type="Proteomes" id="UP000681967">
    <property type="component" value="Unassembled WGS sequence"/>
</dbReference>
<accession>A0A816YZT1</accession>
<dbReference type="PROSITE" id="PS00211">
    <property type="entry name" value="ABC_TRANSPORTER_1"/>
    <property type="match status" value="1"/>
</dbReference>
<name>A0A816YZT1_9BILA</name>
<feature type="transmembrane region" description="Helical" evidence="8">
    <location>
        <begin position="87"/>
        <end position="117"/>
    </location>
</feature>
<evidence type="ECO:0000256" key="3">
    <source>
        <dbReference type="ARBA" id="ARBA00022692"/>
    </source>
</evidence>
<evidence type="ECO:0000256" key="4">
    <source>
        <dbReference type="ARBA" id="ARBA00022741"/>
    </source>
</evidence>
<feature type="transmembrane region" description="Helical" evidence="8">
    <location>
        <begin position="239"/>
        <end position="262"/>
    </location>
</feature>
<dbReference type="PANTHER" id="PTHR11384">
    <property type="entry name" value="ATP-BINDING CASSETTE, SUB-FAMILY D MEMBER"/>
    <property type="match status" value="1"/>
</dbReference>
<feature type="transmembrane region" description="Helical" evidence="8">
    <location>
        <begin position="334"/>
        <end position="357"/>
    </location>
</feature>
<dbReference type="SUPFAM" id="SSF52540">
    <property type="entry name" value="P-loop containing nucleoside triphosphate hydrolases"/>
    <property type="match status" value="1"/>
</dbReference>
<dbReference type="PROSITE" id="PS00675">
    <property type="entry name" value="SIGMA54_INTERACT_1"/>
    <property type="match status" value="1"/>
</dbReference>
<keyword evidence="4" id="KW-0547">Nucleotide-binding</keyword>
<evidence type="ECO:0000256" key="1">
    <source>
        <dbReference type="ARBA" id="ARBA00008575"/>
    </source>
</evidence>
<dbReference type="Gene3D" id="3.40.50.300">
    <property type="entry name" value="P-loop containing nucleotide triphosphate hydrolases"/>
    <property type="match status" value="1"/>
</dbReference>
<dbReference type="InterPro" id="IPR011527">
    <property type="entry name" value="ABC1_TM_dom"/>
</dbReference>
<evidence type="ECO:0000256" key="8">
    <source>
        <dbReference type="SAM" id="Phobius"/>
    </source>
</evidence>
<dbReference type="InterPro" id="IPR025662">
    <property type="entry name" value="Sigma_54_int_dom_ATP-bd_1"/>
</dbReference>
<dbReference type="GO" id="GO:0005524">
    <property type="term" value="F:ATP binding"/>
    <property type="evidence" value="ECO:0007669"/>
    <property type="project" value="UniProtKB-KW"/>
</dbReference>
<evidence type="ECO:0000313" key="14">
    <source>
        <dbReference type="Proteomes" id="UP000663824"/>
    </source>
</evidence>
<dbReference type="OrthoDB" id="422637at2759"/>
<dbReference type="EMBL" id="CAJOBH010009929">
    <property type="protein sequence ID" value="CAF4152616.1"/>
    <property type="molecule type" value="Genomic_DNA"/>
</dbReference>
<dbReference type="GO" id="GO:0005778">
    <property type="term" value="C:peroxisomal membrane"/>
    <property type="evidence" value="ECO:0007669"/>
    <property type="project" value="TreeGrafter"/>
</dbReference>
<dbReference type="InterPro" id="IPR036640">
    <property type="entry name" value="ABC1_TM_sf"/>
</dbReference>
<dbReference type="GO" id="GO:0005324">
    <property type="term" value="F:long-chain fatty acid transmembrane transporter activity"/>
    <property type="evidence" value="ECO:0007669"/>
    <property type="project" value="TreeGrafter"/>
</dbReference>
<feature type="transmembrane region" description="Helical" evidence="8">
    <location>
        <begin position="209"/>
        <end position="233"/>
    </location>
</feature>
<protein>
    <recommendedName>
        <fullName evidence="9">ABC transmembrane type-1 domain-containing protein</fullName>
    </recommendedName>
</protein>
<gene>
    <name evidence="13" type="ORF">BYL167_LOCUS21615</name>
    <name evidence="10" type="ORF">CJN711_LOCUS62</name>
    <name evidence="11" type="ORF">KQP761_LOCUS27275</name>
    <name evidence="12" type="ORF">MBJ925_LOCUS34171</name>
</gene>
<dbReference type="InterPro" id="IPR003593">
    <property type="entry name" value="AAA+_ATPase"/>
</dbReference>
<dbReference type="GO" id="GO:0140359">
    <property type="term" value="F:ABC-type transporter activity"/>
    <property type="evidence" value="ECO:0007669"/>
    <property type="project" value="InterPro"/>
</dbReference>
<evidence type="ECO:0000259" key="9">
    <source>
        <dbReference type="PROSITE" id="PS50929"/>
    </source>
</evidence>
<keyword evidence="3 8" id="KW-0812">Transmembrane</keyword>
<sequence length="656" mass="77098">MSTKNGFNYLFLKRFAHLLHVFVPISRLSLNVHHPDERIYSHPLIIVLLILINEGILQYIIYLVGLIPSEYYVELSKPLDKRDFTVFRWLIIRSFGFVALNAFLKSLSTFLSSILYVKWRTRLVLYLHSFYFTQNRYYHLSNTTQQNQNRPNDENISAYENYSIRTIDVSENDQETVDYMSTSTTQPSLSSINPPIDNPDQRITQDVDLLCRTLSIIIPLILISPFTIVYYSYLTWKVTGYYGPLSIILYFIIWTCINKVFISAVSRTIFRQNICEGNFRFLHAQIRTHNEPIAFYNGGPFEHKRFDNYFVKTLVPLLYRRTVQEFFLSLSTNLFDYIGSILSYLLLALAIFVFHFYDKVSSDELVKIISQTSFKTMYLIYRFSQINDLTDKLTIIAANTHRVQIFVEYMKTIDTIWSERQLDRRIQQNEVLTIKNLSYSTPNNSRHVLMKNLNLTLDKGQRLLITGDSGSGKTSLFRVLHSIWPVNINGSFSYDTAHAFLLPQRPYFTNQSLYDELSYPEIKNVPTTARQTQIEQLLSEWNLLHIVEHVESSVFTCPKYAWQDLLSPGELQRLSFIRLLFRLSSQETSRINLVFLDEITSSLDVDMEMKMYNYLVERNFTLISIGHRESLRKYHQLELKLFKNGQYSIEHLKILD</sequence>